<sequence>MAPAKRRAGKASACQKWSLGDLVLAKVKGFPAWPAKISKPEDWHQTHDPRKVFVYFFGTKEIGFCAPTDIQAFTVESKNKLLARCRGKTVSDFTRAVREICDEYDELEMEKQDVIPEIHKMKSRSCVDSSNDSVEKIHFKDVKMQSPTHDSEEVLKVQQNDHIQKHRETAVKKNELNIGLHRQADSQKKQISMGAGESKEKAASLIKMSVKKEDKLCNEVLVGVKKQNSVVTLKANHMRSHAKGEKATNHSDHCSKNDLSCAASTVGESEIKKIMTGFKGSLESKSYGYDHGEDMTVNRPVLRENGNLQVSGIKGNTKVEQDFENIHASPVLSDTKHVLCPFVNKEDEEKAVPDNVSQHNSILKKKRNLLKKHNPGASVLMKSSANAGVDHRKKRTQLLKGRKHKLKFDGTQPLPKRARTHSEDGASIMTEGLHRKNIMGATNNVGKNTTVDNEMFSHHVQFKSNDRMGSNSPPIERNFLHGEKSLHLLGMATCLPPKADKYRLRSSLQGDEAALPPSKRRHRAQEAMSACVAEAATALMDPVTTGSDAQDDALGIYSNENPYTECCENEGKLVQGSEGCIKGSHSSFPVEVIGTVIKKSVMCPDLHQLHGSLPSEPSSCVEKMQVNSMFEDSFIHAQRDKWQTVDNVDMNVQAKISDRLSLPSRKMEEWKDNGTIASILSSPKKQDSSEFTLRRGNSPHYSPIKVHGAVKVDAGQYEYKCKSTKVKKSAIHKNEQNSPIRSAIEPTVDKIAGPSKSNFKINGAVTFKSERVSYCAELHLEKGSKLKDTHEAAKEVKIMSKDSDIAVSSTSMKHLIAAAQAKREQARSVTMPQSVANDETANSIPVFMSSPSPFRETSSHRSSPLQFHSGSMPHEDTKNAFARVESGSPRGNGQQWVTTDAMDLGLSEERKNSSERKSIGGILSGDTEAAVARDTFEGMLETLSRTKESIGRASRHAIDCAKYRIASEIVELLVQKLENELSFHRRIDLFFLVDSITQCSHSQKGVAGASYIPAVQGALPRLLAAAAPSGSVARENRRQCLKVLRLWLERKILPEPILRQYMIDIGSSNDDRAVGINATFHLPGFSMSNVFEDEEELCASDWKKSDDELVVEPTEAQEDQTKSSTDPMERHRHILEDVDGELEMEDVSPTSEYDPSSSKDYIIQPISQDIPHCSLPLDHSNPCPPLPLGSPPLPEDPPPFSSTLASITPSAAS</sequence>
<protein>
    <recommendedName>
        <fullName evidence="13">ENHANCER OF AG-4 protein 2</fullName>
    </recommendedName>
</protein>
<evidence type="ECO:0000256" key="3">
    <source>
        <dbReference type="ARBA" id="ARBA00022664"/>
    </source>
</evidence>
<dbReference type="PANTHER" id="PTHR12550">
    <property type="entry name" value="HEPATOMA-DERIVED GROWTH FACTOR-RELATED"/>
    <property type="match status" value="1"/>
</dbReference>
<dbReference type="SMART" id="SM00582">
    <property type="entry name" value="RPR"/>
    <property type="match status" value="1"/>
</dbReference>
<name>A0AA38GHH5_TAXCH</name>
<evidence type="ECO:0000256" key="4">
    <source>
        <dbReference type="ARBA" id="ARBA00023015"/>
    </source>
</evidence>
<feature type="compositionally biased region" description="Polar residues" evidence="8">
    <location>
        <begin position="852"/>
        <end position="869"/>
    </location>
</feature>
<evidence type="ECO:0000256" key="8">
    <source>
        <dbReference type="SAM" id="MobiDB-lite"/>
    </source>
</evidence>
<feature type="domain" description="PWWP" evidence="9">
    <location>
        <begin position="19"/>
        <end position="61"/>
    </location>
</feature>
<dbReference type="InterPro" id="IPR006569">
    <property type="entry name" value="CID_dom"/>
</dbReference>
<dbReference type="OMA" id="NERPCEE"/>
<feature type="compositionally biased region" description="Polar residues" evidence="8">
    <location>
        <begin position="1201"/>
        <end position="1213"/>
    </location>
</feature>
<dbReference type="PROSITE" id="PS50812">
    <property type="entry name" value="PWWP"/>
    <property type="match status" value="1"/>
</dbReference>
<dbReference type="SUPFAM" id="SSF63748">
    <property type="entry name" value="Tudor/PWWP/MBT"/>
    <property type="match status" value="1"/>
</dbReference>
<dbReference type="AlphaFoldDB" id="A0AA38GHH5"/>
<feature type="region of interest" description="Disordered" evidence="8">
    <location>
        <begin position="1108"/>
        <end position="1131"/>
    </location>
</feature>
<dbReference type="PROSITE" id="PS51391">
    <property type="entry name" value="CID"/>
    <property type="match status" value="1"/>
</dbReference>
<keyword evidence="4" id="KW-0805">Transcription regulation</keyword>
<dbReference type="InterPro" id="IPR008942">
    <property type="entry name" value="ENTH_VHS"/>
</dbReference>
<dbReference type="Pfam" id="PF04818">
    <property type="entry name" value="CID"/>
    <property type="match status" value="1"/>
</dbReference>
<dbReference type="PANTHER" id="PTHR12550:SF70">
    <property type="entry name" value="JIL-1 ANCHORING AND STABILIZING PROTEIN, ISOFORM A"/>
    <property type="match status" value="1"/>
</dbReference>
<evidence type="ECO:0000256" key="2">
    <source>
        <dbReference type="ARBA" id="ARBA00022473"/>
    </source>
</evidence>
<keyword evidence="5" id="KW-0287">Flowering</keyword>
<keyword evidence="6" id="KW-0804">Transcription</keyword>
<evidence type="ECO:0000256" key="6">
    <source>
        <dbReference type="ARBA" id="ARBA00023163"/>
    </source>
</evidence>
<dbReference type="Proteomes" id="UP000824469">
    <property type="component" value="Unassembled WGS sequence"/>
</dbReference>
<reference evidence="11 12" key="1">
    <citation type="journal article" date="2021" name="Nat. Plants">
        <title>The Taxus genome provides insights into paclitaxel biosynthesis.</title>
        <authorList>
            <person name="Xiong X."/>
            <person name="Gou J."/>
            <person name="Liao Q."/>
            <person name="Li Y."/>
            <person name="Zhou Q."/>
            <person name="Bi G."/>
            <person name="Li C."/>
            <person name="Du R."/>
            <person name="Wang X."/>
            <person name="Sun T."/>
            <person name="Guo L."/>
            <person name="Liang H."/>
            <person name="Lu P."/>
            <person name="Wu Y."/>
            <person name="Zhang Z."/>
            <person name="Ro D.K."/>
            <person name="Shang Y."/>
            <person name="Huang S."/>
            <person name="Yan J."/>
        </authorList>
    </citation>
    <scope>NUCLEOTIDE SEQUENCE [LARGE SCALE GENOMIC DNA]</scope>
    <source>
        <strain evidence="11">Ta-2019</strain>
    </source>
</reference>
<feature type="region of interest" description="Disordered" evidence="8">
    <location>
        <begin position="852"/>
        <end position="875"/>
    </location>
</feature>
<evidence type="ECO:0000259" key="9">
    <source>
        <dbReference type="PROSITE" id="PS50812"/>
    </source>
</evidence>
<evidence type="ECO:0000256" key="7">
    <source>
        <dbReference type="ARBA" id="ARBA00023242"/>
    </source>
</evidence>
<dbReference type="GO" id="GO:0006397">
    <property type="term" value="P:mRNA processing"/>
    <property type="evidence" value="ECO:0007669"/>
    <property type="project" value="UniProtKB-KW"/>
</dbReference>
<dbReference type="Pfam" id="PF00855">
    <property type="entry name" value="PWWP"/>
    <property type="match status" value="1"/>
</dbReference>
<dbReference type="Gene3D" id="2.30.30.140">
    <property type="match status" value="1"/>
</dbReference>
<evidence type="ECO:0000256" key="5">
    <source>
        <dbReference type="ARBA" id="ARBA00023089"/>
    </source>
</evidence>
<evidence type="ECO:0000256" key="1">
    <source>
        <dbReference type="ARBA" id="ARBA00004123"/>
    </source>
</evidence>
<dbReference type="SMART" id="SM00293">
    <property type="entry name" value="PWWP"/>
    <property type="match status" value="1"/>
</dbReference>
<gene>
    <name evidence="11" type="ORF">KI387_018348</name>
</gene>
<feature type="compositionally biased region" description="Polar residues" evidence="8">
    <location>
        <begin position="1148"/>
        <end position="1159"/>
    </location>
</feature>
<dbReference type="GO" id="GO:0005634">
    <property type="term" value="C:nucleus"/>
    <property type="evidence" value="ECO:0007669"/>
    <property type="project" value="UniProtKB-SubCell"/>
</dbReference>
<feature type="region of interest" description="Disordered" evidence="8">
    <location>
        <begin position="1143"/>
        <end position="1213"/>
    </location>
</feature>
<dbReference type="Gene3D" id="1.25.40.90">
    <property type="match status" value="1"/>
</dbReference>
<keyword evidence="3" id="KW-0507">mRNA processing</keyword>
<keyword evidence="12" id="KW-1185">Reference proteome</keyword>
<feature type="domain" description="CID" evidence="10">
    <location>
        <begin position="928"/>
        <end position="1069"/>
    </location>
</feature>
<proteinExistence type="predicted"/>
<dbReference type="CDD" id="cd20147">
    <property type="entry name" value="PWWP_HULK"/>
    <property type="match status" value="1"/>
</dbReference>
<evidence type="ECO:0000313" key="12">
    <source>
        <dbReference type="Proteomes" id="UP000824469"/>
    </source>
</evidence>
<evidence type="ECO:0000313" key="11">
    <source>
        <dbReference type="EMBL" id="KAH9323709.1"/>
    </source>
</evidence>
<organism evidence="11 12">
    <name type="scientific">Taxus chinensis</name>
    <name type="common">Chinese yew</name>
    <name type="synonym">Taxus wallichiana var. chinensis</name>
    <dbReference type="NCBI Taxonomy" id="29808"/>
    <lineage>
        <taxon>Eukaryota</taxon>
        <taxon>Viridiplantae</taxon>
        <taxon>Streptophyta</taxon>
        <taxon>Embryophyta</taxon>
        <taxon>Tracheophyta</taxon>
        <taxon>Spermatophyta</taxon>
        <taxon>Pinopsida</taxon>
        <taxon>Pinidae</taxon>
        <taxon>Conifers II</taxon>
        <taxon>Cupressales</taxon>
        <taxon>Taxaceae</taxon>
        <taxon>Taxus</taxon>
    </lineage>
</organism>
<feature type="compositionally biased region" description="Pro residues" evidence="8">
    <location>
        <begin position="1182"/>
        <end position="1200"/>
    </location>
</feature>
<keyword evidence="7" id="KW-0539">Nucleus</keyword>
<dbReference type="EMBL" id="JAHRHJ020000003">
    <property type="protein sequence ID" value="KAH9323709.1"/>
    <property type="molecule type" value="Genomic_DNA"/>
</dbReference>
<accession>A0AA38GHH5</accession>
<comment type="subcellular location">
    <subcellularLocation>
        <location evidence="1">Nucleus</location>
    </subcellularLocation>
</comment>
<dbReference type="FunFam" id="1.25.40.90:FF:000037">
    <property type="entry name" value="Enhancer of ag-4 2"/>
    <property type="match status" value="1"/>
</dbReference>
<evidence type="ECO:0000259" key="10">
    <source>
        <dbReference type="PROSITE" id="PS51391"/>
    </source>
</evidence>
<comment type="caution">
    <text evidence="11">The sequence shown here is derived from an EMBL/GenBank/DDBJ whole genome shotgun (WGS) entry which is preliminary data.</text>
</comment>
<dbReference type="InterPro" id="IPR000313">
    <property type="entry name" value="PWWP_dom"/>
</dbReference>
<keyword evidence="2" id="KW-0217">Developmental protein</keyword>
<evidence type="ECO:0008006" key="13">
    <source>
        <dbReference type="Google" id="ProtNLM"/>
    </source>
</evidence>